<dbReference type="EMBL" id="SULI01000001">
    <property type="protein sequence ID" value="TKZ22547.1"/>
    <property type="molecule type" value="Genomic_DNA"/>
</dbReference>
<keyword evidence="1" id="KW-0813">Transport</keyword>
<gene>
    <name evidence="9" type="ORF">FAP39_01355</name>
</gene>
<dbReference type="CDD" id="cd10564">
    <property type="entry name" value="NapF_like"/>
    <property type="match status" value="1"/>
</dbReference>
<feature type="domain" description="4Fe-4S ferredoxin-type" evidence="8">
    <location>
        <begin position="59"/>
        <end position="89"/>
    </location>
</feature>
<sequence length="168" mass="17939">MTTANAPSRRAFLRGGFNATPILRPVGALAEPSFLEACTGCGDCARACPEKILFRGDGNYPVLKSKRACTFCNACVDVCETGALSADVPWTWRAQADDTCLSRNGLQCRACQDHCDDDAIRFRLQPGGRSEPIFDADLCTGCGGCVAPCPVNSIHLLHPNPQTEAQSC</sequence>
<evidence type="ECO:0000259" key="8">
    <source>
        <dbReference type="PROSITE" id="PS51379"/>
    </source>
</evidence>
<evidence type="ECO:0000313" key="10">
    <source>
        <dbReference type="Proteomes" id="UP000306575"/>
    </source>
</evidence>
<dbReference type="Gene3D" id="3.30.70.20">
    <property type="match status" value="2"/>
</dbReference>
<dbReference type="Pfam" id="PF13187">
    <property type="entry name" value="Fer4_9"/>
    <property type="match status" value="1"/>
</dbReference>
<dbReference type="InterPro" id="IPR017896">
    <property type="entry name" value="4Fe4S_Fe-S-bd"/>
</dbReference>
<keyword evidence="4" id="KW-0677">Repeat</keyword>
<dbReference type="InterPro" id="IPR004496">
    <property type="entry name" value="NapF"/>
</dbReference>
<dbReference type="OrthoDB" id="9800445at2"/>
<dbReference type="PANTHER" id="PTHR43687:SF6">
    <property type="entry name" value="L-ASPARTATE SEMIALDEHYDE SULFURTRANSFERASE IRON-SULFUR SUBUNIT"/>
    <property type="match status" value="1"/>
</dbReference>
<evidence type="ECO:0000256" key="7">
    <source>
        <dbReference type="ARBA" id="ARBA00023014"/>
    </source>
</evidence>
<dbReference type="GO" id="GO:0051539">
    <property type="term" value="F:4 iron, 4 sulfur cluster binding"/>
    <property type="evidence" value="ECO:0007669"/>
    <property type="project" value="UniProtKB-KW"/>
</dbReference>
<organism evidence="9 10">
    <name type="scientific">Shimia litoralis</name>
    <dbReference type="NCBI Taxonomy" id="420403"/>
    <lineage>
        <taxon>Bacteria</taxon>
        <taxon>Pseudomonadati</taxon>
        <taxon>Pseudomonadota</taxon>
        <taxon>Alphaproteobacteria</taxon>
        <taxon>Rhodobacterales</taxon>
        <taxon>Roseobacteraceae</taxon>
    </lineage>
</organism>
<dbReference type="Pfam" id="PF12838">
    <property type="entry name" value="Fer4_7"/>
    <property type="match status" value="1"/>
</dbReference>
<dbReference type="AlphaFoldDB" id="A0A4U7N9W3"/>
<dbReference type="PROSITE" id="PS00198">
    <property type="entry name" value="4FE4S_FER_1"/>
    <property type="match status" value="1"/>
</dbReference>
<dbReference type="InterPro" id="IPR050572">
    <property type="entry name" value="Fe-S_Ferredoxin"/>
</dbReference>
<feature type="domain" description="4Fe-4S ferredoxin-type" evidence="8">
    <location>
        <begin position="30"/>
        <end position="58"/>
    </location>
</feature>
<protein>
    <submittedName>
        <fullName evidence="9">Ferredoxin-type protein NapF</fullName>
    </submittedName>
</protein>
<reference evidence="9 10" key="1">
    <citation type="submission" date="2019-04" db="EMBL/GenBank/DDBJ databases">
        <title>Genome sequence of Pelagicola litoralis CL-ES2.</title>
        <authorList>
            <person name="Cao J."/>
        </authorList>
    </citation>
    <scope>NUCLEOTIDE SEQUENCE [LARGE SCALE GENOMIC DNA]</scope>
    <source>
        <strain evidence="9 10">CL-ES2</strain>
    </source>
</reference>
<name>A0A4U7N9W3_9RHOB</name>
<dbReference type="GO" id="GO:0046872">
    <property type="term" value="F:metal ion binding"/>
    <property type="evidence" value="ECO:0007669"/>
    <property type="project" value="UniProtKB-KW"/>
</dbReference>
<proteinExistence type="predicted"/>
<dbReference type="PROSITE" id="PS51379">
    <property type="entry name" value="4FE4S_FER_2"/>
    <property type="match status" value="3"/>
</dbReference>
<dbReference type="RefSeq" id="WP_138014564.1">
    <property type="nucleotide sequence ID" value="NZ_SULI01000001.1"/>
</dbReference>
<dbReference type="PANTHER" id="PTHR43687">
    <property type="entry name" value="ADENYLYLSULFATE REDUCTASE, BETA SUBUNIT"/>
    <property type="match status" value="1"/>
</dbReference>
<feature type="domain" description="4Fe-4S ferredoxin-type" evidence="8">
    <location>
        <begin position="130"/>
        <end position="159"/>
    </location>
</feature>
<evidence type="ECO:0000256" key="1">
    <source>
        <dbReference type="ARBA" id="ARBA00022448"/>
    </source>
</evidence>
<comment type="caution">
    <text evidence="9">The sequence shown here is derived from an EMBL/GenBank/DDBJ whole genome shotgun (WGS) entry which is preliminary data.</text>
</comment>
<keyword evidence="7" id="KW-0411">Iron-sulfur</keyword>
<evidence type="ECO:0000313" key="9">
    <source>
        <dbReference type="EMBL" id="TKZ22547.1"/>
    </source>
</evidence>
<dbReference type="Proteomes" id="UP000306575">
    <property type="component" value="Unassembled WGS sequence"/>
</dbReference>
<dbReference type="SUPFAM" id="SSF54862">
    <property type="entry name" value="4Fe-4S ferredoxins"/>
    <property type="match status" value="1"/>
</dbReference>
<keyword evidence="3" id="KW-0479">Metal-binding</keyword>
<evidence type="ECO:0000256" key="4">
    <source>
        <dbReference type="ARBA" id="ARBA00022737"/>
    </source>
</evidence>
<keyword evidence="5" id="KW-0249">Electron transport</keyword>
<accession>A0A4U7N9W3</accession>
<evidence type="ECO:0000256" key="2">
    <source>
        <dbReference type="ARBA" id="ARBA00022485"/>
    </source>
</evidence>
<evidence type="ECO:0000256" key="6">
    <source>
        <dbReference type="ARBA" id="ARBA00023004"/>
    </source>
</evidence>
<evidence type="ECO:0000256" key="5">
    <source>
        <dbReference type="ARBA" id="ARBA00022982"/>
    </source>
</evidence>
<keyword evidence="2" id="KW-0004">4Fe-4S</keyword>
<evidence type="ECO:0000256" key="3">
    <source>
        <dbReference type="ARBA" id="ARBA00022723"/>
    </source>
</evidence>
<dbReference type="InterPro" id="IPR017900">
    <property type="entry name" value="4Fe4S_Fe_S_CS"/>
</dbReference>
<keyword evidence="10" id="KW-1185">Reference proteome</keyword>
<keyword evidence="6" id="KW-0408">Iron</keyword>